<evidence type="ECO:0000313" key="5">
    <source>
        <dbReference type="EMBL" id="WMN12496.1"/>
    </source>
</evidence>
<dbReference type="GO" id="GO:0050304">
    <property type="term" value="F:nitrous-oxide reductase activity"/>
    <property type="evidence" value="ECO:0007669"/>
    <property type="project" value="UniProtKB-EC"/>
</dbReference>
<dbReference type="EC" id="1.7.2.4" evidence="5"/>
<dbReference type="InterPro" id="IPR015943">
    <property type="entry name" value="WD40/YVTN_repeat-like_dom_sf"/>
</dbReference>
<dbReference type="InterPro" id="IPR026468">
    <property type="entry name" value="Nitrous_oxide_Rdtase_Sec-dep"/>
</dbReference>
<dbReference type="InterPro" id="IPR041114">
    <property type="entry name" value="Nos_propeller"/>
</dbReference>
<dbReference type="Gene3D" id="2.130.10.10">
    <property type="entry name" value="YVTN repeat-like/Quinoprotein amine dehydrogenase"/>
    <property type="match status" value="1"/>
</dbReference>
<dbReference type="Pfam" id="PF18764">
    <property type="entry name" value="nos_propeller"/>
    <property type="match status" value="1"/>
</dbReference>
<keyword evidence="3" id="KW-0186">Copper</keyword>
<dbReference type="GO" id="GO:0030313">
    <property type="term" value="C:cell envelope"/>
    <property type="evidence" value="ECO:0007669"/>
    <property type="project" value="UniProtKB-SubCell"/>
</dbReference>
<sequence>MKTHYLNYVAGLSLIFLMASCGNQGSETSQVLGGSAAEQAYVAPGEYDEFYAFMSGGYSGQITAYGLPSGRLLKEIPVFSKYPENGYGYSEETKAMFNTSYGEVPWDDSHHIELSQKDGEFDGRWLFVNGNNTPRIARVDLKTFETVEILEIPDVAGLHCAPFITENSEYLVSGTRFSVPIPQKDVPIDTYKKNFKGLINYVSVDPEHGHMELAFQIEMPGFNYDLARNGKGKSHGWSFLTTYNSEQEHSLLEVNASQKDKDLMAVINWKKAEQYMKEGKFTERQTSYFHNLMNEETSIVESEEKTLTKILDPKNCPDMVYFIPVPKSPHGCDVDPTGEYIVGNGKLSADMSVYSFDKIMKAIEEKNFDGNFDGIPIINYEAALDGIVKKPGLGPLHTEFDGRGNAYTTFFISSEVVKWDVESKEILDRQPTFYSPGHLVIPGGETKKPDGKYLVAMNKITKDRYLPTGPELAHSAQLFDISGDKMKLILDFPTKGEPHYAQAISADKIQPNSVKFYDIEQNKHPHATLGESKTRVERDGDEVHVYMTAIRSHLAPDNIEGFKVGDKVYFHLTNLEQDWDVPHGFAIQGATNAELLVMPGQTRTLLWEPKKPGVFAFYCTDFCSALHQEMSGYARVSPKGSDVPIKWGLNEKLRENEQAAHDFYEKAKQNANIGK</sequence>
<dbReference type="SUPFAM" id="SSF49503">
    <property type="entry name" value="Cupredoxins"/>
    <property type="match status" value="1"/>
</dbReference>
<organism evidence="5 6">
    <name type="scientific">Marivirga salinarum</name>
    <dbReference type="NCBI Taxonomy" id="3059078"/>
    <lineage>
        <taxon>Bacteria</taxon>
        <taxon>Pseudomonadati</taxon>
        <taxon>Bacteroidota</taxon>
        <taxon>Cytophagia</taxon>
        <taxon>Cytophagales</taxon>
        <taxon>Marivirgaceae</taxon>
        <taxon>Marivirga</taxon>
    </lineage>
</organism>
<keyword evidence="6" id="KW-1185">Reference proteome</keyword>
<feature type="chain" id="PRO_5041394258" evidence="4">
    <location>
        <begin position="22"/>
        <end position="675"/>
    </location>
</feature>
<dbReference type="KEGG" id="msaa:QYS49_33760"/>
<keyword evidence="2" id="KW-0479">Metal-binding</keyword>
<dbReference type="NCBIfam" id="TIGR04246">
    <property type="entry name" value="nitrous_NosZ_Gp"/>
    <property type="match status" value="1"/>
</dbReference>
<accession>A0AA51RBP3</accession>
<comment type="subcellular location">
    <subcellularLocation>
        <location evidence="1">Cell envelope</location>
    </subcellularLocation>
</comment>
<evidence type="ECO:0000256" key="2">
    <source>
        <dbReference type="ARBA" id="ARBA00022723"/>
    </source>
</evidence>
<dbReference type="InterPro" id="IPR051403">
    <property type="entry name" value="NosZ/Cyto_c_oxidase_sub2"/>
</dbReference>
<protein>
    <submittedName>
        <fullName evidence="5">Sec-dependent nitrous-oxide reductase</fullName>
        <ecNumber evidence="5">1.7.2.4</ecNumber>
    </submittedName>
</protein>
<gene>
    <name evidence="5" type="primary">nosZ</name>
    <name evidence="5" type="ORF">QYS49_33760</name>
</gene>
<name>A0AA51RBP3_9BACT</name>
<keyword evidence="4" id="KW-0732">Signal</keyword>
<evidence type="ECO:0000256" key="1">
    <source>
        <dbReference type="ARBA" id="ARBA00004196"/>
    </source>
</evidence>
<dbReference type="Gene3D" id="2.60.40.420">
    <property type="entry name" value="Cupredoxins - blue copper proteins"/>
    <property type="match status" value="1"/>
</dbReference>
<dbReference type="PROSITE" id="PS51257">
    <property type="entry name" value="PROKAR_LIPOPROTEIN"/>
    <property type="match status" value="1"/>
</dbReference>
<evidence type="ECO:0000313" key="6">
    <source>
        <dbReference type="Proteomes" id="UP001230496"/>
    </source>
</evidence>
<dbReference type="GO" id="GO:0005507">
    <property type="term" value="F:copper ion binding"/>
    <property type="evidence" value="ECO:0007669"/>
    <property type="project" value="InterPro"/>
</dbReference>
<dbReference type="PROSITE" id="PS00078">
    <property type="entry name" value="COX2"/>
    <property type="match status" value="1"/>
</dbReference>
<dbReference type="SUPFAM" id="SSF50974">
    <property type="entry name" value="Nitrous oxide reductase, N-terminal domain"/>
    <property type="match status" value="1"/>
</dbReference>
<dbReference type="EMBL" id="CP129971">
    <property type="protein sequence ID" value="WMN12496.1"/>
    <property type="molecule type" value="Genomic_DNA"/>
</dbReference>
<evidence type="ECO:0000256" key="4">
    <source>
        <dbReference type="SAM" id="SignalP"/>
    </source>
</evidence>
<dbReference type="InterPro" id="IPR001505">
    <property type="entry name" value="Copper_CuA"/>
</dbReference>
<dbReference type="RefSeq" id="WP_308350643.1">
    <property type="nucleotide sequence ID" value="NZ_CP129971.1"/>
</dbReference>
<dbReference type="InterPro" id="IPR008972">
    <property type="entry name" value="Cupredoxin"/>
</dbReference>
<feature type="signal peptide" evidence="4">
    <location>
        <begin position="1"/>
        <end position="21"/>
    </location>
</feature>
<dbReference type="Proteomes" id="UP001230496">
    <property type="component" value="Chromosome"/>
</dbReference>
<proteinExistence type="predicted"/>
<dbReference type="InterPro" id="IPR011045">
    <property type="entry name" value="N2O_reductase_N"/>
</dbReference>
<keyword evidence="5" id="KW-0560">Oxidoreductase</keyword>
<reference evidence="5 6" key="1">
    <citation type="submission" date="2023-08" db="EMBL/GenBank/DDBJ databases">
        <title>Comparative genomics and taxonomic characterization of three novel marine species of genus Marivirga.</title>
        <authorList>
            <person name="Muhammad N."/>
            <person name="Kim S.-G."/>
        </authorList>
    </citation>
    <scope>NUCLEOTIDE SEQUENCE [LARGE SCALE GENOMIC DNA]</scope>
    <source>
        <strain evidence="5 6">BDSF4-3</strain>
    </source>
</reference>
<dbReference type="PANTHER" id="PTHR42838:SF2">
    <property type="entry name" value="NITROUS-OXIDE REDUCTASE"/>
    <property type="match status" value="1"/>
</dbReference>
<dbReference type="AlphaFoldDB" id="A0AA51RBP3"/>
<dbReference type="PANTHER" id="PTHR42838">
    <property type="entry name" value="CYTOCHROME C OXIDASE SUBUNIT II"/>
    <property type="match status" value="1"/>
</dbReference>
<evidence type="ECO:0000256" key="3">
    <source>
        <dbReference type="ARBA" id="ARBA00023008"/>
    </source>
</evidence>